<evidence type="ECO:0000256" key="3">
    <source>
        <dbReference type="ARBA" id="ARBA00022679"/>
    </source>
</evidence>
<proteinExistence type="predicted"/>
<evidence type="ECO:0000259" key="8">
    <source>
        <dbReference type="PROSITE" id="PS50011"/>
    </source>
</evidence>
<dbReference type="PROSITE" id="PS50011">
    <property type="entry name" value="PROTEIN_KINASE_DOM"/>
    <property type="match status" value="1"/>
</dbReference>
<dbReference type="Gene3D" id="3.30.200.20">
    <property type="entry name" value="Phosphorylase Kinase, domain 1"/>
    <property type="match status" value="1"/>
</dbReference>
<organism evidence="10 11">
    <name type="scientific">Ferrigenium kumadai</name>
    <dbReference type="NCBI Taxonomy" id="1682490"/>
    <lineage>
        <taxon>Bacteria</taxon>
        <taxon>Pseudomonadati</taxon>
        <taxon>Pseudomonadota</taxon>
        <taxon>Betaproteobacteria</taxon>
        <taxon>Nitrosomonadales</taxon>
        <taxon>Gallionellaceae</taxon>
        <taxon>Ferrigenium</taxon>
    </lineage>
</organism>
<keyword evidence="6" id="KW-0067">ATP-binding</keyword>
<dbReference type="FunFam" id="1.10.510.10:FF:000021">
    <property type="entry name" value="Serine/threonine protein kinase"/>
    <property type="match status" value="1"/>
</dbReference>
<evidence type="ECO:0000256" key="7">
    <source>
        <dbReference type="SAM" id="MobiDB-lite"/>
    </source>
</evidence>
<dbReference type="RefSeq" id="WP_212786473.1">
    <property type="nucleotide sequence ID" value="NZ_AP019536.1"/>
</dbReference>
<keyword evidence="4" id="KW-0547">Nucleotide-binding</keyword>
<dbReference type="SUPFAM" id="SSF109604">
    <property type="entry name" value="HD-domain/PDEase-like"/>
    <property type="match status" value="1"/>
</dbReference>
<dbReference type="Pfam" id="PF08668">
    <property type="entry name" value="HDOD"/>
    <property type="match status" value="1"/>
</dbReference>
<evidence type="ECO:0000256" key="2">
    <source>
        <dbReference type="ARBA" id="ARBA00022527"/>
    </source>
</evidence>
<dbReference type="Gene3D" id="1.10.3210.10">
    <property type="entry name" value="Hypothetical protein af1432"/>
    <property type="match status" value="1"/>
</dbReference>
<evidence type="ECO:0000256" key="6">
    <source>
        <dbReference type="ARBA" id="ARBA00022840"/>
    </source>
</evidence>
<dbReference type="PROSITE" id="PS51833">
    <property type="entry name" value="HDOD"/>
    <property type="match status" value="1"/>
</dbReference>
<dbReference type="CDD" id="cd14014">
    <property type="entry name" value="STKc_PknB_like"/>
    <property type="match status" value="1"/>
</dbReference>
<name>A0AAN1SXV5_9PROT</name>
<dbReference type="Gene3D" id="3.30.450.40">
    <property type="match status" value="1"/>
</dbReference>
<accession>A0AAN1SXV5</accession>
<keyword evidence="5" id="KW-0418">Kinase</keyword>
<evidence type="ECO:0000259" key="9">
    <source>
        <dbReference type="PROSITE" id="PS51833"/>
    </source>
</evidence>
<protein>
    <recommendedName>
        <fullName evidence="1">non-specific serine/threonine protein kinase</fullName>
        <ecNumber evidence="1">2.7.11.1</ecNumber>
    </recommendedName>
</protein>
<dbReference type="SUPFAM" id="SSF55781">
    <property type="entry name" value="GAF domain-like"/>
    <property type="match status" value="1"/>
</dbReference>
<dbReference type="PANTHER" id="PTHR43289">
    <property type="entry name" value="MITOGEN-ACTIVATED PROTEIN KINASE KINASE KINASE 20-RELATED"/>
    <property type="match status" value="1"/>
</dbReference>
<dbReference type="Gene3D" id="1.10.510.10">
    <property type="entry name" value="Transferase(Phosphotransferase) domain 1"/>
    <property type="match status" value="1"/>
</dbReference>
<dbReference type="PANTHER" id="PTHR43289:SF6">
    <property type="entry name" value="SERINE_THREONINE-PROTEIN KINASE NEKL-3"/>
    <property type="match status" value="1"/>
</dbReference>
<evidence type="ECO:0000256" key="1">
    <source>
        <dbReference type="ARBA" id="ARBA00012513"/>
    </source>
</evidence>
<dbReference type="PROSITE" id="PS00108">
    <property type="entry name" value="PROTEIN_KINASE_ST"/>
    <property type="match status" value="1"/>
</dbReference>
<reference evidence="10 11" key="1">
    <citation type="submission" date="2019-03" db="EMBL/GenBank/DDBJ databases">
        <title>Complete genome sequence of Ferrigenium kumadai strain An22, a microaerophilic iron-oxidizing bacterium isolated from a paddy field soil.</title>
        <authorList>
            <person name="Watanabe T."/>
            <person name="Asakawa S."/>
        </authorList>
    </citation>
    <scope>NUCLEOTIDE SEQUENCE [LARGE SCALE GENOMIC DNA]</scope>
    <source>
        <strain evidence="10 11">An22</strain>
    </source>
</reference>
<keyword evidence="3" id="KW-0808">Transferase</keyword>
<dbReference type="InterPro" id="IPR013976">
    <property type="entry name" value="HDOD"/>
</dbReference>
<dbReference type="AlphaFoldDB" id="A0AAN1SXV5"/>
<dbReference type="InterPro" id="IPR008271">
    <property type="entry name" value="Ser/Thr_kinase_AS"/>
</dbReference>
<evidence type="ECO:0000313" key="11">
    <source>
        <dbReference type="Proteomes" id="UP001319121"/>
    </source>
</evidence>
<dbReference type="InterPro" id="IPR029016">
    <property type="entry name" value="GAF-like_dom_sf"/>
</dbReference>
<dbReference type="SUPFAM" id="SSF56112">
    <property type="entry name" value="Protein kinase-like (PK-like)"/>
    <property type="match status" value="1"/>
</dbReference>
<evidence type="ECO:0000256" key="4">
    <source>
        <dbReference type="ARBA" id="ARBA00022741"/>
    </source>
</evidence>
<keyword evidence="11" id="KW-1185">Reference proteome</keyword>
<dbReference type="KEGG" id="fku:FGKAn22_05550"/>
<dbReference type="Pfam" id="PF00069">
    <property type="entry name" value="Pkinase"/>
    <property type="match status" value="1"/>
</dbReference>
<dbReference type="Proteomes" id="UP001319121">
    <property type="component" value="Chromosome"/>
</dbReference>
<dbReference type="EMBL" id="AP019536">
    <property type="protein sequence ID" value="BBI98862.1"/>
    <property type="molecule type" value="Genomic_DNA"/>
</dbReference>
<feature type="compositionally biased region" description="Basic and acidic residues" evidence="7">
    <location>
        <begin position="614"/>
        <end position="625"/>
    </location>
</feature>
<dbReference type="GO" id="GO:0004674">
    <property type="term" value="F:protein serine/threonine kinase activity"/>
    <property type="evidence" value="ECO:0007669"/>
    <property type="project" value="UniProtKB-KW"/>
</dbReference>
<feature type="domain" description="HDOD" evidence="9">
    <location>
        <begin position="296"/>
        <end position="490"/>
    </location>
</feature>
<feature type="domain" description="Protein kinase" evidence="8">
    <location>
        <begin position="9"/>
        <end position="265"/>
    </location>
</feature>
<keyword evidence="2" id="KW-0723">Serine/threonine-protein kinase</keyword>
<dbReference type="EC" id="2.7.11.1" evidence="1"/>
<dbReference type="SMART" id="SM00220">
    <property type="entry name" value="S_TKc"/>
    <property type="match status" value="1"/>
</dbReference>
<dbReference type="GO" id="GO:0005524">
    <property type="term" value="F:ATP binding"/>
    <property type="evidence" value="ECO:0007669"/>
    <property type="project" value="UniProtKB-KW"/>
</dbReference>
<sequence length="792" mass="86587">MAKQKIGRFEVLRELGKGGQGTVYLAYDPQLDRQIAIKTLRNLGRSAELLVREARVVSKMQHPNIIPLYDAGEHQGSPYLVYAHIEGRTLAQKLKQDKTLPLVEAAEIACGVLEGLSYAHAQGVMHLDIKPSNVMLSSTGQPMVMDFGLAQAINGQERLAGDAISGTPLYMAPERISGKPVDSLADIYSVGMMLYEMVTGEPAVSGESVYAVLHRAAHEEVAAPSAINEQVDAQMEAIILKAIAKNPDDRYRNASAMKQALEGYLGKMAAAAEGERRKAHSTLEFLLRRMRSKNDFPALSNVISEINRIVSSDSESPNKLARVILQDFALTNKLLRLVNTVTYGQFGGNINTISKAVVILGFETVRNIAMTLILFEFMQNKAQSARLKDEVVLAIFAGLVAAQLSTGEHVRDAEEAMVCSMFHNLGRMLVIFYFFEESQEVLRMVEQGANEEQAAFKVLGISYSELGLGVARTWNFPPRLLAGMRKLGGGKLRALHGDMDYLTATVNLANELCAAAATTEIGEKGKALRELSARYSAAMKVSEREMGKALDVGLDELANRAAVLGISPGNSALLQKVSRWSGHAVLIQQGKQQDGEMDGVASLEEVVEQQNAGKSDEEGSRRSPEDILGAGIQDVTTSLVSDYSLNDVLQMVLETIYRGMGFERTIFLIRDNKQNAMTARIGFGNGVGAVIPRFKFPLSFSADVFHLSISKGADILIEDTRAQNITDKIPDWYRSSVNAPCFMLLPVMVKDKAIGLFYADMPEANGLNISKQQLSLLRTLRNQAVLAIKQKI</sequence>
<gene>
    <name evidence="10" type="ORF">FGKAn22_05550</name>
</gene>
<dbReference type="InterPro" id="IPR011009">
    <property type="entry name" value="Kinase-like_dom_sf"/>
</dbReference>
<evidence type="ECO:0000313" key="10">
    <source>
        <dbReference type="EMBL" id="BBI98862.1"/>
    </source>
</evidence>
<evidence type="ECO:0000256" key="5">
    <source>
        <dbReference type="ARBA" id="ARBA00022777"/>
    </source>
</evidence>
<dbReference type="InterPro" id="IPR000719">
    <property type="entry name" value="Prot_kinase_dom"/>
</dbReference>
<feature type="region of interest" description="Disordered" evidence="7">
    <location>
        <begin position="608"/>
        <end position="627"/>
    </location>
</feature>